<protein>
    <submittedName>
        <fullName evidence="8">Tripartite motif containing 110</fullName>
    </submittedName>
</protein>
<keyword evidence="2 4" id="KW-0863">Zinc-finger</keyword>
<evidence type="ECO:0000259" key="6">
    <source>
        <dbReference type="PROSITE" id="PS50089"/>
    </source>
</evidence>
<dbReference type="PANTHER" id="PTHR25465">
    <property type="entry name" value="B-BOX DOMAIN CONTAINING"/>
    <property type="match status" value="1"/>
</dbReference>
<dbReference type="SMART" id="SM00336">
    <property type="entry name" value="BBOX"/>
    <property type="match status" value="1"/>
</dbReference>
<dbReference type="InterPro" id="IPR027370">
    <property type="entry name" value="Znf-RING_euk"/>
</dbReference>
<dbReference type="InParanoid" id="A0A668AYY3"/>
<keyword evidence="3" id="KW-0862">Zinc</keyword>
<reference evidence="8" key="3">
    <citation type="submission" date="2025-09" db="UniProtKB">
        <authorList>
            <consortium name="Ensembl"/>
        </authorList>
    </citation>
    <scope>IDENTIFICATION</scope>
</reference>
<dbReference type="Ensembl" id="ENSMMDT00005054980.1">
    <property type="protein sequence ID" value="ENSMMDP00005053936.1"/>
    <property type="gene ID" value="ENSMMDG00005024224.1"/>
</dbReference>
<dbReference type="InterPro" id="IPR001841">
    <property type="entry name" value="Znf_RING"/>
</dbReference>
<accession>A0A668AYY3</accession>
<dbReference type="PROSITE" id="PS50089">
    <property type="entry name" value="ZF_RING_2"/>
    <property type="match status" value="1"/>
</dbReference>
<dbReference type="SUPFAM" id="SSF57850">
    <property type="entry name" value="RING/U-box"/>
    <property type="match status" value="1"/>
</dbReference>
<keyword evidence="9" id="KW-1185">Reference proteome</keyword>
<dbReference type="PANTHER" id="PTHR25465:SF73">
    <property type="entry name" value="E3 UBIQUITIN_ISG15 LIGASE TRIM25 ISOFORM X1"/>
    <property type="match status" value="1"/>
</dbReference>
<evidence type="ECO:0000313" key="9">
    <source>
        <dbReference type="Proteomes" id="UP000472263"/>
    </source>
</evidence>
<dbReference type="Proteomes" id="UP000472263">
    <property type="component" value="Chromosome 17"/>
</dbReference>
<dbReference type="SMART" id="SM00184">
    <property type="entry name" value="RING"/>
    <property type="match status" value="1"/>
</dbReference>
<dbReference type="SUPFAM" id="SSF57845">
    <property type="entry name" value="B-box zinc-binding domain"/>
    <property type="match status" value="1"/>
</dbReference>
<keyword evidence="5" id="KW-0175">Coiled coil</keyword>
<evidence type="ECO:0000313" key="8">
    <source>
        <dbReference type="Ensembl" id="ENSMMDP00005053936.1"/>
    </source>
</evidence>
<feature type="domain" description="RING-type" evidence="6">
    <location>
        <begin position="11"/>
        <end position="55"/>
    </location>
</feature>
<dbReference type="GeneTree" id="ENSGT00940000165001"/>
<dbReference type="InterPro" id="IPR051051">
    <property type="entry name" value="E3_ubiq-ligase_TRIM/RNF"/>
</dbReference>
<evidence type="ECO:0000256" key="5">
    <source>
        <dbReference type="SAM" id="Coils"/>
    </source>
</evidence>
<feature type="coiled-coil region" evidence="5">
    <location>
        <begin position="229"/>
        <end position="256"/>
    </location>
</feature>
<evidence type="ECO:0000256" key="3">
    <source>
        <dbReference type="ARBA" id="ARBA00022833"/>
    </source>
</evidence>
<reference evidence="8" key="2">
    <citation type="submission" date="2025-08" db="UniProtKB">
        <authorList>
            <consortium name="Ensembl"/>
        </authorList>
    </citation>
    <scope>IDENTIFICATION</scope>
</reference>
<evidence type="ECO:0000256" key="2">
    <source>
        <dbReference type="ARBA" id="ARBA00022771"/>
    </source>
</evidence>
<reference evidence="8" key="1">
    <citation type="submission" date="2019-06" db="EMBL/GenBank/DDBJ databases">
        <authorList>
            <consortium name="Wellcome Sanger Institute Data Sharing"/>
        </authorList>
    </citation>
    <scope>NUCLEOTIDE SEQUENCE [LARGE SCALE GENOMIC DNA]</scope>
</reference>
<organism evidence="8 9">
    <name type="scientific">Myripristis murdjan</name>
    <name type="common">pinecone soldierfish</name>
    <dbReference type="NCBI Taxonomy" id="586833"/>
    <lineage>
        <taxon>Eukaryota</taxon>
        <taxon>Metazoa</taxon>
        <taxon>Chordata</taxon>
        <taxon>Craniata</taxon>
        <taxon>Vertebrata</taxon>
        <taxon>Euteleostomi</taxon>
        <taxon>Actinopterygii</taxon>
        <taxon>Neopterygii</taxon>
        <taxon>Teleostei</taxon>
        <taxon>Neoteleostei</taxon>
        <taxon>Acanthomorphata</taxon>
        <taxon>Holocentriformes</taxon>
        <taxon>Holocentridae</taxon>
        <taxon>Myripristis</taxon>
    </lineage>
</organism>
<dbReference type="Pfam" id="PF00643">
    <property type="entry name" value="zf-B_box"/>
    <property type="match status" value="1"/>
</dbReference>
<evidence type="ECO:0000256" key="4">
    <source>
        <dbReference type="PROSITE-ProRule" id="PRU00024"/>
    </source>
</evidence>
<dbReference type="GO" id="GO:0008270">
    <property type="term" value="F:zinc ion binding"/>
    <property type="evidence" value="ECO:0007669"/>
    <property type="project" value="UniProtKB-KW"/>
</dbReference>
<dbReference type="AlphaFoldDB" id="A0A668AYY3"/>
<proteinExistence type="predicted"/>
<dbReference type="Gene3D" id="3.30.160.60">
    <property type="entry name" value="Classic Zinc Finger"/>
    <property type="match status" value="1"/>
</dbReference>
<gene>
    <name evidence="8" type="primary">trim110</name>
</gene>
<keyword evidence="1" id="KW-0479">Metal-binding</keyword>
<dbReference type="InterPro" id="IPR000315">
    <property type="entry name" value="Znf_B-box"/>
</dbReference>
<dbReference type="Pfam" id="PF13445">
    <property type="entry name" value="zf-RING_UBOX"/>
    <property type="match status" value="1"/>
</dbReference>
<evidence type="ECO:0000259" key="7">
    <source>
        <dbReference type="PROSITE" id="PS50119"/>
    </source>
</evidence>
<dbReference type="InterPro" id="IPR013083">
    <property type="entry name" value="Znf_RING/FYVE/PHD"/>
</dbReference>
<name>A0A668AYY3_9TELE</name>
<sequence length="282" mass="31684">MMASLEEELTCSVCRDTFGQAHPLPCGHSLCPACTREAWAGQSGDKGHFTCPQCQEEHGDVLCDCCSPDAEGGQVPIAVKTCLRCEVSLCGQHLQPHLERPAFSTHLLVNPLGDISKRRCPTHTEIFRYYCADERVYICSDCLLEGSHAQHKVKALRQVEEDLKVILQTLLQKAEEKLQNGERILKEYQNVDRNMAESSEVDEAQVERLGSSLQVQVRSLVVALREITKRQRQQAVERLQEDCSKVKEDLSQTQSTQHYLASLLAATDPFLLIWAFQSDDSK</sequence>
<evidence type="ECO:0000256" key="1">
    <source>
        <dbReference type="ARBA" id="ARBA00022723"/>
    </source>
</evidence>
<dbReference type="Gene3D" id="3.30.40.10">
    <property type="entry name" value="Zinc/RING finger domain, C3HC4 (zinc finger)"/>
    <property type="match status" value="1"/>
</dbReference>
<feature type="domain" description="B box-type" evidence="7">
    <location>
        <begin position="115"/>
        <end position="156"/>
    </location>
</feature>
<dbReference type="PROSITE" id="PS50119">
    <property type="entry name" value="ZF_BBOX"/>
    <property type="match status" value="1"/>
</dbReference>